<keyword evidence="2" id="KW-0812">Transmembrane</keyword>
<sequence>MSKKNKKKKHRTRRQIFRRVFFLSMLIFTLMGFGLLYAYNLLDKIESAEIPTNDKELGIKEDVFEDKKIINILLFGVDEKNSQHTGRSDSIMIATLDKQHKKIKLTSIMRDTYLDIPGKGMDKINHAYSIGGPELAIKTINQNFDMNIREYATVDFFGLEKIIDTLGGLEVNVKPNEVSFINNGVRNMNKLDGKNGKLLQSSGNITLTGRQAVAYSRIRKTGNGDYERTERQRIVLEKIINKGLNAGITKYPALLDAMLPYVETSLSKSEILSYGTSVITSGIKTIDKFRIPADGYVEDARINGVSYVVPVELEDNVKILHTFIYDDKKPEDEKSGTMNSNNNKN</sequence>
<comment type="caution">
    <text evidence="4">The sequence shown here is derived from an EMBL/GenBank/DDBJ whole genome shotgun (WGS) entry which is preliminary data.</text>
</comment>
<dbReference type="Pfam" id="PF03816">
    <property type="entry name" value="LytR_cpsA_psr"/>
    <property type="match status" value="1"/>
</dbReference>
<dbReference type="AlphaFoldDB" id="A0A926EWE2"/>
<dbReference type="InterPro" id="IPR004474">
    <property type="entry name" value="LytR_CpsA_psr"/>
</dbReference>
<proteinExistence type="inferred from homology"/>
<reference evidence="4 5" key="1">
    <citation type="submission" date="2020-08" db="EMBL/GenBank/DDBJ databases">
        <title>Genome public.</title>
        <authorList>
            <person name="Liu C."/>
            <person name="Sun Q."/>
        </authorList>
    </citation>
    <scope>NUCLEOTIDE SEQUENCE [LARGE SCALE GENOMIC DNA]</scope>
    <source>
        <strain evidence="4 5">NSJ-26</strain>
    </source>
</reference>
<name>A0A926EWE2_9FIRM</name>
<dbReference type="EMBL" id="JACRTK010000001">
    <property type="protein sequence ID" value="MBC8590171.1"/>
    <property type="molecule type" value="Genomic_DNA"/>
</dbReference>
<gene>
    <name evidence="4" type="ORF">H8689_03325</name>
</gene>
<accession>A0A926EWE2</accession>
<evidence type="ECO:0000313" key="5">
    <source>
        <dbReference type="Proteomes" id="UP000601522"/>
    </source>
</evidence>
<dbReference type="InterPro" id="IPR050922">
    <property type="entry name" value="LytR/CpsA/Psr_CW_biosynth"/>
</dbReference>
<dbReference type="RefSeq" id="WP_249322993.1">
    <property type="nucleotide sequence ID" value="NZ_JACRTK010000001.1"/>
</dbReference>
<keyword evidence="5" id="KW-1185">Reference proteome</keyword>
<keyword evidence="2" id="KW-0472">Membrane</keyword>
<evidence type="ECO:0000259" key="3">
    <source>
        <dbReference type="Pfam" id="PF03816"/>
    </source>
</evidence>
<feature type="transmembrane region" description="Helical" evidence="2">
    <location>
        <begin position="20"/>
        <end position="39"/>
    </location>
</feature>
<keyword evidence="2" id="KW-1133">Transmembrane helix</keyword>
<dbReference type="PANTHER" id="PTHR33392:SF6">
    <property type="entry name" value="POLYISOPRENYL-TEICHOIC ACID--PEPTIDOGLYCAN TEICHOIC ACID TRANSFERASE TAGU"/>
    <property type="match status" value="1"/>
</dbReference>
<organism evidence="4 5">
    <name type="scientific">Wansuia hejianensis</name>
    <dbReference type="NCBI Taxonomy" id="2763667"/>
    <lineage>
        <taxon>Bacteria</taxon>
        <taxon>Bacillati</taxon>
        <taxon>Bacillota</taxon>
        <taxon>Clostridia</taxon>
        <taxon>Lachnospirales</taxon>
        <taxon>Lachnospiraceae</taxon>
        <taxon>Wansuia</taxon>
    </lineage>
</organism>
<dbReference type="PANTHER" id="PTHR33392">
    <property type="entry name" value="POLYISOPRENYL-TEICHOIC ACID--PEPTIDOGLYCAN TEICHOIC ACID TRANSFERASE TAGU"/>
    <property type="match status" value="1"/>
</dbReference>
<evidence type="ECO:0000256" key="2">
    <source>
        <dbReference type="SAM" id="Phobius"/>
    </source>
</evidence>
<dbReference type="Proteomes" id="UP000601522">
    <property type="component" value="Unassembled WGS sequence"/>
</dbReference>
<dbReference type="NCBIfam" id="TIGR00350">
    <property type="entry name" value="lytR_cpsA_psr"/>
    <property type="match status" value="1"/>
</dbReference>
<comment type="similarity">
    <text evidence="1">Belongs to the LytR/CpsA/Psr (LCP) family.</text>
</comment>
<dbReference type="Gene3D" id="3.40.630.190">
    <property type="entry name" value="LCP protein"/>
    <property type="match status" value="1"/>
</dbReference>
<evidence type="ECO:0000313" key="4">
    <source>
        <dbReference type="EMBL" id="MBC8590171.1"/>
    </source>
</evidence>
<feature type="domain" description="Cell envelope-related transcriptional attenuator" evidence="3">
    <location>
        <begin position="87"/>
        <end position="242"/>
    </location>
</feature>
<evidence type="ECO:0000256" key="1">
    <source>
        <dbReference type="ARBA" id="ARBA00006068"/>
    </source>
</evidence>
<protein>
    <submittedName>
        <fullName evidence="4">LCP family protein</fullName>
    </submittedName>
</protein>